<accession>A0AAD5WVT9</accession>
<feature type="compositionally biased region" description="Basic and acidic residues" evidence="1">
    <location>
        <begin position="65"/>
        <end position="75"/>
    </location>
</feature>
<comment type="caution">
    <text evidence="2">The sequence shown here is derived from an EMBL/GenBank/DDBJ whole genome shotgun (WGS) entry which is preliminary data.</text>
</comment>
<dbReference type="AlphaFoldDB" id="A0AAD5WVT9"/>
<gene>
    <name evidence="2" type="ORF">MKZ38_006442</name>
</gene>
<proteinExistence type="predicted"/>
<feature type="compositionally biased region" description="Acidic residues" evidence="1">
    <location>
        <begin position="128"/>
        <end position="138"/>
    </location>
</feature>
<feature type="compositionally biased region" description="Low complexity" evidence="1">
    <location>
        <begin position="91"/>
        <end position="104"/>
    </location>
</feature>
<evidence type="ECO:0000313" key="3">
    <source>
        <dbReference type="Proteomes" id="UP001201980"/>
    </source>
</evidence>
<dbReference type="InterPro" id="IPR011990">
    <property type="entry name" value="TPR-like_helical_dom_sf"/>
</dbReference>
<feature type="region of interest" description="Disordered" evidence="1">
    <location>
        <begin position="157"/>
        <end position="181"/>
    </location>
</feature>
<name>A0AAD5WVT9_9PEZI</name>
<protein>
    <submittedName>
        <fullName evidence="2">Pentatricopeptide repeat domain-containing protein</fullName>
    </submittedName>
</protein>
<evidence type="ECO:0000313" key="2">
    <source>
        <dbReference type="EMBL" id="KAJ2905049.1"/>
    </source>
</evidence>
<dbReference type="EMBL" id="JAKWBI020000039">
    <property type="protein sequence ID" value="KAJ2905049.1"/>
    <property type="molecule type" value="Genomic_DNA"/>
</dbReference>
<reference evidence="2" key="1">
    <citation type="submission" date="2022-07" db="EMBL/GenBank/DDBJ databases">
        <title>Draft genome sequence of Zalerion maritima ATCC 34329, a (micro)plastics degrading marine fungus.</title>
        <authorList>
            <person name="Paco A."/>
            <person name="Goncalves M.F.M."/>
            <person name="Rocha-Santos T.A.P."/>
            <person name="Alves A."/>
        </authorList>
    </citation>
    <scope>NUCLEOTIDE SEQUENCE</scope>
    <source>
        <strain evidence="2">ATCC 34329</strain>
    </source>
</reference>
<feature type="region of interest" description="Disordered" evidence="1">
    <location>
        <begin position="981"/>
        <end position="1046"/>
    </location>
</feature>
<feature type="compositionally biased region" description="Basic residues" evidence="1">
    <location>
        <begin position="1032"/>
        <end position="1046"/>
    </location>
</feature>
<dbReference type="Proteomes" id="UP001201980">
    <property type="component" value="Unassembled WGS sequence"/>
</dbReference>
<organism evidence="2 3">
    <name type="scientific">Zalerion maritima</name>
    <dbReference type="NCBI Taxonomy" id="339359"/>
    <lineage>
        <taxon>Eukaryota</taxon>
        <taxon>Fungi</taxon>
        <taxon>Dikarya</taxon>
        <taxon>Ascomycota</taxon>
        <taxon>Pezizomycotina</taxon>
        <taxon>Sordariomycetes</taxon>
        <taxon>Lulworthiomycetidae</taxon>
        <taxon>Lulworthiales</taxon>
        <taxon>Lulworthiaceae</taxon>
        <taxon>Zalerion</taxon>
    </lineage>
</organism>
<feature type="region of interest" description="Disordered" evidence="1">
    <location>
        <begin position="28"/>
        <end position="138"/>
    </location>
</feature>
<feature type="compositionally biased region" description="Pro residues" evidence="1">
    <location>
        <begin position="54"/>
        <end position="64"/>
    </location>
</feature>
<sequence length="1046" mass="116616">MPPRTKITTVPAICDFICSSCRPRIPPLVPPIQYRASSSSSSSSDAVSQHVPYFPQPAGAPPPADNRRQIRDPARSRRPKQPRHGRREATSSPSDASPSPSASAPPHPRLKAHLVPPSKDGWAHEQPMPDEEDDDIDAESLFKSMGIDPKLAAEIMRDHAPGAANEAENGSDEMDGPQSEEAARLMEELGLDEGMLDDLMDDEKFKQMVGDDEMPDINVYNQTGKGSIEMEEDYANKETIEELDQKIQEAEEGLQKAEEEMGELGPGQVERIEKLMSLFDPDNKDLPESLKRDLGVNPDPEEMADFLSRHRELVDFVDGGQRGAVSAERQEVREDITINIPSNLGPTSKLSLKDVILPANHWAAPSKARITQLNDMLIRAGSSLNNEDELNGKTVEKTWRCYSTARHALSLNWNLVPRATWDLLWGILSTRGVRDNNIMHRVYILSKDMAAAGVSLTPDQQLLALEAMFTEGWRDEAIQNWKKHTATLGTQAETLVPFWNLGAQMHCLQGDIPRAQSAIRKVLQSGLEHNPRILFPFIDACARSAVHQDKAWQAYRELRGILGSDMKIEDYDEVIDSFLSQSLVEYGLYAFVDMMSGGTVDLHGRAKLPGTIANKFFFGKWLKRLLGTGDLDGSEAVVRMMLERGIRPAPMQMNGLIGAWLRTGVREYQKRAEAMAWEMVYSRLDFVKVRRIRPPRMELEGVTRPIDTRPPEHRPPRATSETFALVASYYRDQVMLPELGALWDVVKEAEIEIDGYLLTPLLETYEKTGREQEAFDLIFKSASQNRLQLTWATFKPLWVILGARHPPGSSNQLTMQLMSDRKLARRLFSEMMKSAPALTADQRKAPEYMARLVVPTFITLGDFHGALIALHSLVDKFNLQVTDTIALHVVTGQWTAGSGQLSARGSSLRERQAGYNIASFLARRLAAMGKDLESLTAEDRSRELTLYLSRVLGVKIPGLGTDKDVDNLHHNISIEMGVKYSPSRKPTDAAQETVEEELVIAEPPSTKTGTRGRSGPSGAPPLAKGPIPRLARSTKHTTKRSLRKLR</sequence>
<keyword evidence="3" id="KW-1185">Reference proteome</keyword>
<feature type="compositionally biased region" description="Basic residues" evidence="1">
    <location>
        <begin position="76"/>
        <end position="86"/>
    </location>
</feature>
<evidence type="ECO:0000256" key="1">
    <source>
        <dbReference type="SAM" id="MobiDB-lite"/>
    </source>
</evidence>
<dbReference type="Gene3D" id="1.25.40.10">
    <property type="entry name" value="Tetratricopeptide repeat domain"/>
    <property type="match status" value="1"/>
</dbReference>